<dbReference type="Proteomes" id="UP001607302">
    <property type="component" value="Unassembled WGS sequence"/>
</dbReference>
<gene>
    <name evidence="1" type="ORF">V1478_018288</name>
</gene>
<protein>
    <submittedName>
        <fullName evidence="1">Uncharacterized protein</fullName>
    </submittedName>
</protein>
<sequence length="73" mass="8560">MDDQELSGIIIIIIKIISSIESIIRVEGLMMNSRISTERREMTQRENVKIKNIINPAQTIKTFTVFRDNNEYF</sequence>
<name>A0ABD1ZUM2_VESSQ</name>
<keyword evidence="2" id="KW-1185">Reference proteome</keyword>
<comment type="caution">
    <text evidence="1">The sequence shown here is derived from an EMBL/GenBank/DDBJ whole genome shotgun (WGS) entry which is preliminary data.</text>
</comment>
<evidence type="ECO:0000313" key="1">
    <source>
        <dbReference type="EMBL" id="KAL2712053.1"/>
    </source>
</evidence>
<evidence type="ECO:0000313" key="2">
    <source>
        <dbReference type="Proteomes" id="UP001607302"/>
    </source>
</evidence>
<organism evidence="1 2">
    <name type="scientific">Vespula squamosa</name>
    <name type="common">Southern yellow jacket</name>
    <name type="synonym">Wasp</name>
    <dbReference type="NCBI Taxonomy" id="30214"/>
    <lineage>
        <taxon>Eukaryota</taxon>
        <taxon>Metazoa</taxon>
        <taxon>Ecdysozoa</taxon>
        <taxon>Arthropoda</taxon>
        <taxon>Hexapoda</taxon>
        <taxon>Insecta</taxon>
        <taxon>Pterygota</taxon>
        <taxon>Neoptera</taxon>
        <taxon>Endopterygota</taxon>
        <taxon>Hymenoptera</taxon>
        <taxon>Apocrita</taxon>
        <taxon>Aculeata</taxon>
        <taxon>Vespoidea</taxon>
        <taxon>Vespidae</taxon>
        <taxon>Vespinae</taxon>
        <taxon>Vespula</taxon>
    </lineage>
</organism>
<proteinExistence type="predicted"/>
<dbReference type="AlphaFoldDB" id="A0ABD1ZUM2"/>
<reference evidence="1 2" key="1">
    <citation type="journal article" date="2024" name="Ann. Entomol. Soc. Am.">
        <title>Genomic analyses of the southern and eastern yellowjacket wasps (Hymenoptera: Vespidae) reveal evolutionary signatures of social life.</title>
        <authorList>
            <person name="Catto M.A."/>
            <person name="Caine P.B."/>
            <person name="Orr S.E."/>
            <person name="Hunt B.G."/>
            <person name="Goodisman M.A.D."/>
        </authorList>
    </citation>
    <scope>NUCLEOTIDE SEQUENCE [LARGE SCALE GENOMIC DNA]</scope>
    <source>
        <strain evidence="1">233</strain>
        <tissue evidence="1">Head and thorax</tissue>
    </source>
</reference>
<accession>A0ABD1ZUM2</accession>
<dbReference type="EMBL" id="JAUDFV010000167">
    <property type="protein sequence ID" value="KAL2712053.1"/>
    <property type="molecule type" value="Genomic_DNA"/>
</dbReference>